<dbReference type="PANTHER" id="PTHR13047">
    <property type="entry name" value="PRE-MRNA CLEAVAGE FACTOR IM, 25KD SUBUNIT"/>
    <property type="match status" value="1"/>
</dbReference>
<dbReference type="InterPro" id="IPR016706">
    <property type="entry name" value="Cleav_polyA_spec_factor_su5"/>
</dbReference>
<keyword evidence="2" id="KW-1185">Reference proteome</keyword>
<organism evidence="1 2">
    <name type="scientific">Brassica napus</name>
    <name type="common">Rape</name>
    <dbReference type="NCBI Taxonomy" id="3708"/>
    <lineage>
        <taxon>Eukaryota</taxon>
        <taxon>Viridiplantae</taxon>
        <taxon>Streptophyta</taxon>
        <taxon>Embryophyta</taxon>
        <taxon>Tracheophyta</taxon>
        <taxon>Spermatophyta</taxon>
        <taxon>Magnoliopsida</taxon>
        <taxon>eudicotyledons</taxon>
        <taxon>Gunneridae</taxon>
        <taxon>Pentapetalae</taxon>
        <taxon>rosids</taxon>
        <taxon>malvids</taxon>
        <taxon>Brassicales</taxon>
        <taxon>Brassicaceae</taxon>
        <taxon>Brassiceae</taxon>
        <taxon>Brassica</taxon>
    </lineage>
</organism>
<reference evidence="1 2" key="1">
    <citation type="submission" date="2021-05" db="EMBL/GenBank/DDBJ databases">
        <title>Genome Assembly of Synthetic Allotetraploid Brassica napus Reveals Homoeologous Exchanges between Subgenomes.</title>
        <authorList>
            <person name="Davis J.T."/>
        </authorList>
    </citation>
    <scope>NUCLEOTIDE SEQUENCE [LARGE SCALE GENOMIC DNA]</scope>
    <source>
        <strain evidence="2">cv. Da-Ae</strain>
        <tissue evidence="1">Seedling</tissue>
    </source>
</reference>
<dbReference type="EMBL" id="JAGKQM010000003">
    <property type="protein sequence ID" value="KAH0934952.1"/>
    <property type="molecule type" value="Genomic_DNA"/>
</dbReference>
<accession>A0ABQ8E001</accession>
<comment type="caution">
    <text evidence="1">The sequence shown here is derived from an EMBL/GenBank/DDBJ whole genome shotgun (WGS) entry which is preliminary data.</text>
</comment>
<protein>
    <submittedName>
        <fullName evidence="1">Uncharacterized protein</fullName>
    </submittedName>
</protein>
<dbReference type="Proteomes" id="UP000824890">
    <property type="component" value="Unassembled WGS sequence"/>
</dbReference>
<gene>
    <name evidence="1" type="ORF">HID58_012069</name>
</gene>
<evidence type="ECO:0000313" key="1">
    <source>
        <dbReference type="EMBL" id="KAH0934952.1"/>
    </source>
</evidence>
<proteinExistence type="predicted"/>
<name>A0ABQ8E001_BRANA</name>
<evidence type="ECO:0000313" key="2">
    <source>
        <dbReference type="Proteomes" id="UP000824890"/>
    </source>
</evidence>
<dbReference type="Gene3D" id="3.90.79.10">
    <property type="entry name" value="Nucleoside Triphosphate Pyrophosphohydrolase"/>
    <property type="match status" value="1"/>
</dbReference>
<dbReference type="Pfam" id="PF13869">
    <property type="entry name" value="NUDIX_2"/>
    <property type="match status" value="1"/>
</dbReference>
<sequence length="116" mass="13266">MYCFFSRNSIFKLSGGRLRPGESDIEGLKRKLASKLSVRTMDSCPQYCSDCFWLENGLSIILQNCSKMKVGECIGTWWRPNFKTLMYPFLPPNVKHPKECLKLSWETSATSAVCRA</sequence>